<feature type="region of interest" description="Disordered" evidence="1">
    <location>
        <begin position="350"/>
        <end position="386"/>
    </location>
</feature>
<sequence>MSPNDSPAKRKSSGALSNHGAITEKRRKSSSADSSGDWTSSGSVPPDERKAVSIKAPVENVDLQLRFRVQQISSLSPSPEGVDRMGVQVIKPAKQEVQSPQPEIQPTQYGFAGNSRSGIVAYLHDIKPYSVAGLSAALQEAIDRLENAPKAPENVVDDQLEDQECSTIDFTMMDEMGAFDFGTPPPYEDFMQDFVHAPEWSPPFPTEQTPGWLDDLPPETERARRARALKNMEFWDEYASKIRSGLSRLPCEVLDVDYLARKDCCPRYRHGFPYDLNTALTQKEWDEWYAQRQEEKRKEFMEEMFAFELSLIGEYDPAEPLVCYGEWTQANGMEGSDKWRAPKEEALNVKMESMTVNEKSEEYSDDESMEGPLSSPCPSSGNPIAH</sequence>
<dbReference type="EMBL" id="ML978122">
    <property type="protein sequence ID" value="KAF2103484.1"/>
    <property type="molecule type" value="Genomic_DNA"/>
</dbReference>
<reference evidence="2" key="1">
    <citation type="journal article" date="2020" name="Stud. Mycol.">
        <title>101 Dothideomycetes genomes: a test case for predicting lifestyles and emergence of pathogens.</title>
        <authorList>
            <person name="Haridas S."/>
            <person name="Albert R."/>
            <person name="Binder M."/>
            <person name="Bloem J."/>
            <person name="Labutti K."/>
            <person name="Salamov A."/>
            <person name="Andreopoulos B."/>
            <person name="Baker S."/>
            <person name="Barry K."/>
            <person name="Bills G."/>
            <person name="Bluhm B."/>
            <person name="Cannon C."/>
            <person name="Castanera R."/>
            <person name="Culley D."/>
            <person name="Daum C."/>
            <person name="Ezra D."/>
            <person name="Gonzalez J."/>
            <person name="Henrissat B."/>
            <person name="Kuo A."/>
            <person name="Liang C."/>
            <person name="Lipzen A."/>
            <person name="Lutzoni F."/>
            <person name="Magnuson J."/>
            <person name="Mondo S."/>
            <person name="Nolan M."/>
            <person name="Ohm R."/>
            <person name="Pangilinan J."/>
            <person name="Park H.-J."/>
            <person name="Ramirez L."/>
            <person name="Alfaro M."/>
            <person name="Sun H."/>
            <person name="Tritt A."/>
            <person name="Yoshinaga Y."/>
            <person name="Zwiers L.-H."/>
            <person name="Turgeon B."/>
            <person name="Goodwin S."/>
            <person name="Spatafora J."/>
            <person name="Crous P."/>
            <person name="Grigoriev I."/>
        </authorList>
    </citation>
    <scope>NUCLEOTIDE SEQUENCE</scope>
    <source>
        <strain evidence="2">CBS 133067</strain>
    </source>
</reference>
<dbReference type="AlphaFoldDB" id="A0A9P4ILS6"/>
<organism evidence="2 3">
    <name type="scientific">Rhizodiscina lignyota</name>
    <dbReference type="NCBI Taxonomy" id="1504668"/>
    <lineage>
        <taxon>Eukaryota</taxon>
        <taxon>Fungi</taxon>
        <taxon>Dikarya</taxon>
        <taxon>Ascomycota</taxon>
        <taxon>Pezizomycotina</taxon>
        <taxon>Dothideomycetes</taxon>
        <taxon>Pleosporomycetidae</taxon>
        <taxon>Aulographales</taxon>
        <taxon>Rhizodiscinaceae</taxon>
        <taxon>Rhizodiscina</taxon>
    </lineage>
</organism>
<accession>A0A9P4ILS6</accession>
<protein>
    <submittedName>
        <fullName evidence="2">Uncharacterized protein</fullName>
    </submittedName>
</protein>
<dbReference type="Proteomes" id="UP000799772">
    <property type="component" value="Unassembled WGS sequence"/>
</dbReference>
<evidence type="ECO:0000313" key="2">
    <source>
        <dbReference type="EMBL" id="KAF2103484.1"/>
    </source>
</evidence>
<feature type="compositionally biased region" description="Low complexity" evidence="1">
    <location>
        <begin position="31"/>
        <end position="43"/>
    </location>
</feature>
<comment type="caution">
    <text evidence="2">The sequence shown here is derived from an EMBL/GenBank/DDBJ whole genome shotgun (WGS) entry which is preliminary data.</text>
</comment>
<gene>
    <name evidence="2" type="ORF">NA57DRAFT_72459</name>
</gene>
<keyword evidence="3" id="KW-1185">Reference proteome</keyword>
<feature type="compositionally biased region" description="Polar residues" evidence="1">
    <location>
        <begin position="376"/>
        <end position="386"/>
    </location>
</feature>
<evidence type="ECO:0000313" key="3">
    <source>
        <dbReference type="Proteomes" id="UP000799772"/>
    </source>
</evidence>
<evidence type="ECO:0000256" key="1">
    <source>
        <dbReference type="SAM" id="MobiDB-lite"/>
    </source>
</evidence>
<feature type="region of interest" description="Disordered" evidence="1">
    <location>
        <begin position="1"/>
        <end position="55"/>
    </location>
</feature>
<name>A0A9P4ILS6_9PEZI</name>
<proteinExistence type="predicted"/>